<accession>A0A6P1MIG0</accession>
<keyword evidence="2" id="KW-0175">Coiled coil</keyword>
<evidence type="ECO:0000313" key="4">
    <source>
        <dbReference type="Proteomes" id="UP000463883"/>
    </source>
</evidence>
<comment type="similarity">
    <text evidence="1">Belongs to the PspA/Vipp/IM30 family.</text>
</comment>
<feature type="coiled-coil region" evidence="2">
    <location>
        <begin position="54"/>
        <end position="81"/>
    </location>
</feature>
<dbReference type="PANTHER" id="PTHR31088:SF6">
    <property type="entry name" value="PHAGE SHOCK PROTEIN A"/>
    <property type="match status" value="1"/>
</dbReference>
<dbReference type="PANTHER" id="PTHR31088">
    <property type="entry name" value="MEMBRANE-ASSOCIATED PROTEIN VIPP1, CHLOROPLASTIC"/>
    <property type="match status" value="1"/>
</dbReference>
<dbReference type="InterPro" id="IPR007157">
    <property type="entry name" value="PspA_VIPP1"/>
</dbReference>
<feature type="coiled-coil region" evidence="2">
    <location>
        <begin position="108"/>
        <end position="142"/>
    </location>
</feature>
<proteinExistence type="inferred from homology"/>
<gene>
    <name evidence="3" type="ORF">Ami3637_16980</name>
</gene>
<dbReference type="EMBL" id="CP047591">
    <property type="protein sequence ID" value="QHI73852.1"/>
    <property type="molecule type" value="Genomic_DNA"/>
</dbReference>
<dbReference type="RefSeq" id="WP_162363613.1">
    <property type="nucleotide sequence ID" value="NZ_CP047591.1"/>
</dbReference>
<evidence type="ECO:0000256" key="1">
    <source>
        <dbReference type="ARBA" id="ARBA00043985"/>
    </source>
</evidence>
<evidence type="ECO:0000313" key="3">
    <source>
        <dbReference type="EMBL" id="QHI73852.1"/>
    </source>
</evidence>
<dbReference type="Pfam" id="PF04012">
    <property type="entry name" value="PspA_IM30"/>
    <property type="match status" value="1"/>
</dbReference>
<sequence length="222" mass="24956">MSFIKRVADLLDANINALIDKVEDPEVMLEKYIMDMEQEYKETQAMVAKTIAARNMTQNKYNEAQNQVDVWEKNAMLAVEKGNDDLAKKALEEQSSYEQTRDGLKPELENQSAEVENLKVLLSKLESKINEARSRKDVLVTKAANAQTKKKLAEFSAKISGSDSSEGFSRMEEKVDRMAAEADAMSELNGQSLEAQFEMLKEDSENSAMDDKLAQLKAKMGK</sequence>
<keyword evidence="4" id="KW-1185">Reference proteome</keyword>
<dbReference type="Proteomes" id="UP000463883">
    <property type="component" value="Chromosome"/>
</dbReference>
<protein>
    <submittedName>
        <fullName evidence="3">PspA/IM30 family protein</fullName>
    </submittedName>
</protein>
<name>A0A6P1MIG0_9FIRM</name>
<reference evidence="3 4" key="1">
    <citation type="submission" date="2020-01" db="EMBL/GenBank/DDBJ databases">
        <title>Genomic analysis of Aminipila sp. CBA3637.</title>
        <authorList>
            <person name="Kim Y.B."/>
            <person name="Roh S.W."/>
        </authorList>
    </citation>
    <scope>NUCLEOTIDE SEQUENCE [LARGE SCALE GENOMIC DNA]</scope>
    <source>
        <strain evidence="3 4">CBA3637</strain>
    </source>
</reference>
<dbReference type="AlphaFoldDB" id="A0A6P1MIG0"/>
<dbReference type="KEGG" id="amic:Ami3637_16980"/>
<organism evidence="3 4">
    <name type="scientific">Aminipila terrae</name>
    <dbReference type="NCBI Taxonomy" id="2697030"/>
    <lineage>
        <taxon>Bacteria</taxon>
        <taxon>Bacillati</taxon>
        <taxon>Bacillota</taxon>
        <taxon>Clostridia</taxon>
        <taxon>Peptostreptococcales</taxon>
        <taxon>Anaerovoracaceae</taxon>
        <taxon>Aminipila</taxon>
    </lineage>
</organism>
<evidence type="ECO:0000256" key="2">
    <source>
        <dbReference type="SAM" id="Coils"/>
    </source>
</evidence>